<evidence type="ECO:0000256" key="1">
    <source>
        <dbReference type="SAM" id="SignalP"/>
    </source>
</evidence>
<feature type="chain" id="PRO_5041637179" evidence="1">
    <location>
        <begin position="36"/>
        <end position="573"/>
    </location>
</feature>
<dbReference type="InterPro" id="IPR007253">
    <property type="entry name" value="Cell_wall-bd_2"/>
</dbReference>
<dbReference type="RefSeq" id="WP_092916828.1">
    <property type="nucleotide sequence ID" value="NZ_FOZN01000002.1"/>
</dbReference>
<dbReference type="PANTHER" id="PTHR30032:SF8">
    <property type="entry name" value="GERMINATION-SPECIFIC N-ACETYLMURAMOYL-L-ALANINE AMIDASE"/>
    <property type="match status" value="1"/>
</dbReference>
<dbReference type="AlphaFoldDB" id="A0AA94HM77"/>
<reference evidence="2 3" key="1">
    <citation type="submission" date="2016-10" db="EMBL/GenBank/DDBJ databases">
        <authorList>
            <person name="Varghese N."/>
            <person name="Submissions S."/>
        </authorList>
    </citation>
    <scope>NUCLEOTIDE SEQUENCE [LARGE SCALE GENOMIC DNA]</scope>
    <source>
        <strain evidence="2 3">IAM 15147</strain>
    </source>
</reference>
<proteinExistence type="predicted"/>
<comment type="caution">
    <text evidence="2">The sequence shown here is derived from an EMBL/GenBank/DDBJ whole genome shotgun (WGS) entry which is preliminary data.</text>
</comment>
<evidence type="ECO:0000313" key="2">
    <source>
        <dbReference type="EMBL" id="SFS08861.1"/>
    </source>
</evidence>
<keyword evidence="1" id="KW-0732">Signal</keyword>
<name>A0AA94HM77_9MICO</name>
<dbReference type="Proteomes" id="UP000198506">
    <property type="component" value="Unassembled WGS sequence"/>
</dbReference>
<evidence type="ECO:0000313" key="3">
    <source>
        <dbReference type="Proteomes" id="UP000198506"/>
    </source>
</evidence>
<organism evidence="2 3">
    <name type="scientific">Agrococcus baldri</name>
    <dbReference type="NCBI Taxonomy" id="153730"/>
    <lineage>
        <taxon>Bacteria</taxon>
        <taxon>Bacillati</taxon>
        <taxon>Actinomycetota</taxon>
        <taxon>Actinomycetes</taxon>
        <taxon>Micrococcales</taxon>
        <taxon>Microbacteriaceae</taxon>
        <taxon>Agrococcus</taxon>
    </lineage>
</organism>
<feature type="signal peptide" evidence="1">
    <location>
        <begin position="1"/>
        <end position="35"/>
    </location>
</feature>
<dbReference type="InterPro" id="IPR051922">
    <property type="entry name" value="Bact_Sporulation_Assoc"/>
</dbReference>
<dbReference type="EMBL" id="FOZN01000002">
    <property type="protein sequence ID" value="SFS08861.1"/>
    <property type="molecule type" value="Genomic_DNA"/>
</dbReference>
<accession>A0AA94HM77</accession>
<dbReference type="PANTHER" id="PTHR30032">
    <property type="entry name" value="N-ACETYLMURAMOYL-L-ALANINE AMIDASE-RELATED"/>
    <property type="match status" value="1"/>
</dbReference>
<gene>
    <name evidence="2" type="ORF">SAMN04487783_1168</name>
</gene>
<dbReference type="Pfam" id="PF04122">
    <property type="entry name" value="CW_binding_2"/>
    <property type="match status" value="3"/>
</dbReference>
<keyword evidence="3" id="KW-1185">Reference proteome</keyword>
<protein>
    <submittedName>
        <fullName evidence="2">Cell wall binding repeat 2</fullName>
    </submittedName>
</protein>
<sequence length="573" mass="58841">MRSRSRLVVATLLTALVASLLAVIPSAGISGQAAAADAALFDPGYLVSDEQFYDGDAMSAAQVQAFIDAQHPGCSAGYTCLDTYRQSTAAIPADGYCGALPATANERASSIIARVGAACGISQRVLLVTLQKEQSLVTHTAPNAVRYARATGFACPDTAPCNSEFGGFYYQLYFAARQFNRYVALPQNYNHQAGETNQVLFHPNTACGSSPVFIRNAATAGLYNYTPYQPNAAALANLYGEGDSCSAYGNRNFWRMWTDWFGDPTVSGPGIALPTPSRLAGGNRFETSVAIAQRAYPSGAPVVYLASGQDFPDGLAAGPAAAHQGGPVLLTPRATAPEAVLAEISRLAPARVVIVGDTPSVSAEVEAAVRALDPAREVLRLGGVNRYETSRLIAEHAFGAGAASVFVATGARFPDALAAGPAAAFLDGPVLLLDGSADALDDATRATLGALGAGWVGVVGDVASVSGPLGTDIRDSGITVRRYAGANRFATAAELRGVFGAVSTVYVASGQGFADALSGAAAAGAEGAPMLLTRQSCVPQVTLDTMLAADPAEVLLLGGLPTINAVATRYATC</sequence>